<dbReference type="InterPro" id="IPR052518">
    <property type="entry name" value="CHR_Transporter"/>
</dbReference>
<reference evidence="8 9" key="1">
    <citation type="submission" date="2014-11" db="EMBL/GenBank/DDBJ databases">
        <title>Genome sequence and analysis of novel Kurthia sp.</title>
        <authorList>
            <person name="Lawson J.N."/>
            <person name="Gonzalez J.E."/>
            <person name="Rinauldi L."/>
            <person name="Xuan Z."/>
            <person name="Firman A."/>
            <person name="Shaddox L."/>
            <person name="Trudeau A."/>
            <person name="Shah S."/>
            <person name="Reiman D."/>
        </authorList>
    </citation>
    <scope>NUCLEOTIDE SEQUENCE [LARGE SCALE GENOMIC DNA]</scope>
    <source>
        <strain evidence="8 9">3B1D</strain>
    </source>
</reference>
<accession>A0A433RQK5</accession>
<keyword evidence="5 7" id="KW-1133">Transmembrane helix</keyword>
<evidence type="ECO:0000313" key="8">
    <source>
        <dbReference type="EMBL" id="RUS53077.1"/>
    </source>
</evidence>
<evidence type="ECO:0000256" key="7">
    <source>
        <dbReference type="SAM" id="Phobius"/>
    </source>
</evidence>
<evidence type="ECO:0000256" key="2">
    <source>
        <dbReference type="ARBA" id="ARBA00005262"/>
    </source>
</evidence>
<protein>
    <submittedName>
        <fullName evidence="8">Transporter</fullName>
    </submittedName>
</protein>
<evidence type="ECO:0000313" key="9">
    <source>
        <dbReference type="Proteomes" id="UP000288623"/>
    </source>
</evidence>
<dbReference type="AlphaFoldDB" id="A0A433RQK5"/>
<dbReference type="GO" id="GO:0015109">
    <property type="term" value="F:chromate transmembrane transporter activity"/>
    <property type="evidence" value="ECO:0007669"/>
    <property type="project" value="InterPro"/>
</dbReference>
<dbReference type="RefSeq" id="WP_126991623.1">
    <property type="nucleotide sequence ID" value="NZ_JTFC01000041.1"/>
</dbReference>
<dbReference type="Proteomes" id="UP000288623">
    <property type="component" value="Unassembled WGS sequence"/>
</dbReference>
<dbReference type="Pfam" id="PF02417">
    <property type="entry name" value="Chromate_transp"/>
    <property type="match status" value="1"/>
</dbReference>
<keyword evidence="3" id="KW-1003">Cell membrane</keyword>
<dbReference type="EMBL" id="JTFC01000041">
    <property type="protein sequence ID" value="RUS53077.1"/>
    <property type="molecule type" value="Genomic_DNA"/>
</dbReference>
<feature type="transmembrane region" description="Helical" evidence="7">
    <location>
        <begin position="158"/>
        <end position="177"/>
    </location>
</feature>
<evidence type="ECO:0000256" key="3">
    <source>
        <dbReference type="ARBA" id="ARBA00022475"/>
    </source>
</evidence>
<dbReference type="GO" id="GO:0005886">
    <property type="term" value="C:plasma membrane"/>
    <property type="evidence" value="ECO:0007669"/>
    <property type="project" value="UniProtKB-SubCell"/>
</dbReference>
<keyword evidence="9" id="KW-1185">Reference proteome</keyword>
<evidence type="ECO:0000256" key="5">
    <source>
        <dbReference type="ARBA" id="ARBA00022989"/>
    </source>
</evidence>
<comment type="subcellular location">
    <subcellularLocation>
        <location evidence="1">Cell membrane</location>
        <topology evidence="1">Multi-pass membrane protein</topology>
    </subcellularLocation>
</comment>
<sequence length="178" mass="19526">MIQLFIGFFVANILGYGGGPSSIPLIYEEVVERYHWLSNEAFSNVLALGNALPGPIATKIAAFVGYDTYGIWGVLIALTATIVPTVVLLIILMNYLQKHRASPVIKGMTLLIQPILAVMMFVIIVQMSRESLQTIGTLQFLLIGGVAYWALMIRKFHPAFVIAGAFLYGGIVLPFFMT</sequence>
<organism evidence="8 9">
    <name type="scientific">Candidatus Kurthia intestinigallinarum</name>
    <dbReference type="NCBI Taxonomy" id="1562256"/>
    <lineage>
        <taxon>Bacteria</taxon>
        <taxon>Bacillati</taxon>
        <taxon>Bacillota</taxon>
        <taxon>Bacilli</taxon>
        <taxon>Bacillales</taxon>
        <taxon>Caryophanaceae</taxon>
        <taxon>Kurthia</taxon>
    </lineage>
</organism>
<keyword evidence="6 7" id="KW-0472">Membrane</keyword>
<dbReference type="PANTHER" id="PTHR43663">
    <property type="entry name" value="CHROMATE TRANSPORT PROTEIN-RELATED"/>
    <property type="match status" value="1"/>
</dbReference>
<comment type="similarity">
    <text evidence="2">Belongs to the chromate ion transporter (CHR) (TC 2.A.51) family.</text>
</comment>
<gene>
    <name evidence="8" type="ORF">QI30_16105</name>
</gene>
<feature type="transmembrane region" description="Helical" evidence="7">
    <location>
        <begin position="104"/>
        <end position="125"/>
    </location>
</feature>
<dbReference type="InterPro" id="IPR003370">
    <property type="entry name" value="Chromate_transpt"/>
</dbReference>
<evidence type="ECO:0000256" key="4">
    <source>
        <dbReference type="ARBA" id="ARBA00022692"/>
    </source>
</evidence>
<feature type="transmembrane region" description="Helical" evidence="7">
    <location>
        <begin position="69"/>
        <end position="92"/>
    </location>
</feature>
<dbReference type="OrthoDB" id="9027281at2"/>
<feature type="transmembrane region" description="Helical" evidence="7">
    <location>
        <begin position="131"/>
        <end position="151"/>
    </location>
</feature>
<evidence type="ECO:0000256" key="6">
    <source>
        <dbReference type="ARBA" id="ARBA00023136"/>
    </source>
</evidence>
<evidence type="ECO:0000256" key="1">
    <source>
        <dbReference type="ARBA" id="ARBA00004651"/>
    </source>
</evidence>
<dbReference type="PANTHER" id="PTHR43663:SF1">
    <property type="entry name" value="CHROMATE TRANSPORTER"/>
    <property type="match status" value="1"/>
</dbReference>
<comment type="caution">
    <text evidence="8">The sequence shown here is derived from an EMBL/GenBank/DDBJ whole genome shotgun (WGS) entry which is preliminary data.</text>
</comment>
<keyword evidence="4 7" id="KW-0812">Transmembrane</keyword>
<name>A0A433RQK5_9BACL</name>
<proteinExistence type="inferred from homology"/>